<dbReference type="SMART" id="SM00535">
    <property type="entry name" value="RIBOc"/>
    <property type="match status" value="1"/>
</dbReference>
<dbReference type="GO" id="GO:0004525">
    <property type="term" value="F:ribonuclease III activity"/>
    <property type="evidence" value="ECO:0007669"/>
    <property type="project" value="UniProtKB-UniRule"/>
</dbReference>
<keyword evidence="6 15" id="KW-0698">rRNA processing</keyword>
<comment type="subunit">
    <text evidence="4 15">Homodimer.</text>
</comment>
<evidence type="ECO:0000256" key="4">
    <source>
        <dbReference type="ARBA" id="ARBA00011738"/>
    </source>
</evidence>
<name>A0A2R6Y5F0_9BACL</name>
<reference evidence="19" key="1">
    <citation type="journal article" date="2018" name="Sci. Rep.">
        <title>Lignite coal burning seam in the remote Altai Mountains harbors a hydrogen-driven thermophilic microbial community.</title>
        <authorList>
            <person name="Kadnikov V.V."/>
            <person name="Mardanov A.V."/>
            <person name="Ivasenko D.A."/>
            <person name="Antsiferov D.V."/>
            <person name="Beletsky A.V."/>
            <person name="Karnachuk O.V."/>
            <person name="Ravin N.V."/>
        </authorList>
    </citation>
    <scope>NUCLEOTIDE SEQUENCE [LARGE SCALE GENOMIC DNA]</scope>
</reference>
<keyword evidence="15" id="KW-0699">rRNA-binding</keyword>
<dbReference type="InterPro" id="IPR036389">
    <property type="entry name" value="RNase_III_sf"/>
</dbReference>
<dbReference type="InterPro" id="IPR014720">
    <property type="entry name" value="dsRBD_dom"/>
</dbReference>
<feature type="binding site" evidence="15">
    <location>
        <position position="128"/>
    </location>
    <ligand>
        <name>Mg(2+)</name>
        <dbReference type="ChEBI" id="CHEBI:18420"/>
    </ligand>
</feature>
<evidence type="ECO:0000259" key="16">
    <source>
        <dbReference type="PROSITE" id="PS50137"/>
    </source>
</evidence>
<dbReference type="GO" id="GO:0019843">
    <property type="term" value="F:rRNA binding"/>
    <property type="evidence" value="ECO:0007669"/>
    <property type="project" value="UniProtKB-KW"/>
</dbReference>
<dbReference type="InterPro" id="IPR000999">
    <property type="entry name" value="RNase_III_dom"/>
</dbReference>
<dbReference type="GO" id="GO:0003725">
    <property type="term" value="F:double-stranded RNA binding"/>
    <property type="evidence" value="ECO:0007669"/>
    <property type="project" value="TreeGrafter"/>
</dbReference>
<comment type="function">
    <text evidence="15">Digests double-stranded RNA. Involved in the processing of primary rRNA transcript to yield the immediate precursors to the large and small rRNAs (23S and 16S). Processes some mRNAs, and tRNAs when they are encoded in the rRNA operon. Processes pre-crRNA and tracrRNA of type II CRISPR loci if present in the organism.</text>
</comment>
<sequence length="242" mass="27015">MDIEPIASLPKALGMPFHALDLLEMAFTHASYVHDHKAQHATKQLIDNERLEFLGDAVLGLVISRYLYLIEPPLSEGEMTKWRAAIVCEASLADFARTLGFHRYLKLGRGEEQSGGRLRPSILADTFEAFIGALYLDQGLPGVEDFMMRHIIPRIERGERQRTVDHKSALQEWAQREEGRPVEYAIISEDGPAHARSFVAQVSVAGEVMGQGYGRSKKEAEQRAAEEALQKLGLLSGDFARD</sequence>
<evidence type="ECO:0000256" key="14">
    <source>
        <dbReference type="ARBA" id="ARBA00022884"/>
    </source>
</evidence>
<dbReference type="PROSITE" id="PS50142">
    <property type="entry name" value="RNASE_3_2"/>
    <property type="match status" value="1"/>
</dbReference>
<dbReference type="SUPFAM" id="SSF69065">
    <property type="entry name" value="RNase III domain-like"/>
    <property type="match status" value="1"/>
</dbReference>
<evidence type="ECO:0000256" key="15">
    <source>
        <dbReference type="HAMAP-Rule" id="MF_00104"/>
    </source>
</evidence>
<keyword evidence="5 15" id="KW-0963">Cytoplasm</keyword>
<dbReference type="GO" id="GO:0046872">
    <property type="term" value="F:metal ion binding"/>
    <property type="evidence" value="ECO:0007669"/>
    <property type="project" value="UniProtKB-KW"/>
</dbReference>
<keyword evidence="7 15" id="KW-0507">mRNA processing</keyword>
<gene>
    <name evidence="15" type="primary">rnc</name>
    <name evidence="18" type="ORF">BSOLF_0417</name>
</gene>
<dbReference type="FunFam" id="1.10.1520.10:FF:000001">
    <property type="entry name" value="Ribonuclease 3"/>
    <property type="match status" value="1"/>
</dbReference>
<evidence type="ECO:0000256" key="2">
    <source>
        <dbReference type="ARBA" id="ARBA00004496"/>
    </source>
</evidence>
<evidence type="ECO:0000256" key="8">
    <source>
        <dbReference type="ARBA" id="ARBA00022694"/>
    </source>
</evidence>
<evidence type="ECO:0000256" key="13">
    <source>
        <dbReference type="ARBA" id="ARBA00022842"/>
    </source>
</evidence>
<keyword evidence="8 15" id="KW-0819">tRNA processing</keyword>
<dbReference type="Gene3D" id="1.10.1520.10">
    <property type="entry name" value="Ribonuclease III domain"/>
    <property type="match status" value="1"/>
</dbReference>
<dbReference type="Pfam" id="PF14622">
    <property type="entry name" value="Ribonucleas_3_3"/>
    <property type="match status" value="1"/>
</dbReference>
<evidence type="ECO:0000256" key="9">
    <source>
        <dbReference type="ARBA" id="ARBA00022722"/>
    </source>
</evidence>
<feature type="binding site" evidence="15">
    <location>
        <position position="52"/>
    </location>
    <ligand>
        <name>Mg(2+)</name>
        <dbReference type="ChEBI" id="CHEBI:18420"/>
    </ligand>
</feature>
<comment type="similarity">
    <text evidence="3">Belongs to the ribonuclease III family.</text>
</comment>
<dbReference type="SUPFAM" id="SSF54768">
    <property type="entry name" value="dsRNA-binding domain-like"/>
    <property type="match status" value="1"/>
</dbReference>
<dbReference type="CDD" id="cd00593">
    <property type="entry name" value="RIBOc"/>
    <property type="match status" value="1"/>
</dbReference>
<dbReference type="Gene3D" id="3.30.160.20">
    <property type="match status" value="1"/>
</dbReference>
<comment type="caution">
    <text evidence="18">The sequence shown here is derived from an EMBL/GenBank/DDBJ whole genome shotgun (WGS) entry which is preliminary data.</text>
</comment>
<evidence type="ECO:0000256" key="12">
    <source>
        <dbReference type="ARBA" id="ARBA00022801"/>
    </source>
</evidence>
<comment type="catalytic activity">
    <reaction evidence="1 15">
        <text>Endonucleolytic cleavage to 5'-phosphomonoester.</text>
        <dbReference type="EC" id="3.1.26.3"/>
    </reaction>
</comment>
<evidence type="ECO:0000313" key="18">
    <source>
        <dbReference type="EMBL" id="PTQ57906.1"/>
    </source>
</evidence>
<dbReference type="Proteomes" id="UP000244338">
    <property type="component" value="Unassembled WGS sequence"/>
</dbReference>
<dbReference type="GO" id="GO:0042802">
    <property type="term" value="F:identical protein binding"/>
    <property type="evidence" value="ECO:0007669"/>
    <property type="project" value="UniProtKB-ARBA"/>
</dbReference>
<dbReference type="PANTHER" id="PTHR11207">
    <property type="entry name" value="RIBONUCLEASE III"/>
    <property type="match status" value="1"/>
</dbReference>
<keyword evidence="10 15" id="KW-0479">Metal-binding</keyword>
<dbReference type="EC" id="3.1.26.3" evidence="15"/>
<keyword evidence="12 15" id="KW-0378">Hydrolase</keyword>
<evidence type="ECO:0000256" key="1">
    <source>
        <dbReference type="ARBA" id="ARBA00000109"/>
    </source>
</evidence>
<dbReference type="GO" id="GO:0010468">
    <property type="term" value="P:regulation of gene expression"/>
    <property type="evidence" value="ECO:0007669"/>
    <property type="project" value="TreeGrafter"/>
</dbReference>
<accession>A0A2R6Y5F0</accession>
<dbReference type="GO" id="GO:0005737">
    <property type="term" value="C:cytoplasm"/>
    <property type="evidence" value="ECO:0007669"/>
    <property type="project" value="UniProtKB-SubCell"/>
</dbReference>
<dbReference type="EMBL" id="PEBX01000001">
    <property type="protein sequence ID" value="PTQ57906.1"/>
    <property type="molecule type" value="Genomic_DNA"/>
</dbReference>
<dbReference type="PANTHER" id="PTHR11207:SF0">
    <property type="entry name" value="RIBONUCLEASE 3"/>
    <property type="match status" value="1"/>
</dbReference>
<dbReference type="HAMAP" id="MF_00104">
    <property type="entry name" value="RNase_III"/>
    <property type="match status" value="1"/>
</dbReference>
<comment type="subcellular location">
    <subcellularLocation>
        <location evidence="2 15">Cytoplasm</location>
    </subcellularLocation>
</comment>
<dbReference type="PROSITE" id="PS50137">
    <property type="entry name" value="DS_RBD"/>
    <property type="match status" value="1"/>
</dbReference>
<dbReference type="CDD" id="cd10845">
    <property type="entry name" value="DSRM_RNAse_III_family"/>
    <property type="match status" value="1"/>
</dbReference>
<keyword evidence="11 15" id="KW-0255">Endonuclease</keyword>
<keyword evidence="9 15" id="KW-0540">Nuclease</keyword>
<feature type="domain" description="DRBM" evidence="16">
    <location>
        <begin position="165"/>
        <end position="234"/>
    </location>
</feature>
<proteinExistence type="inferred from homology"/>
<dbReference type="GO" id="GO:0006397">
    <property type="term" value="P:mRNA processing"/>
    <property type="evidence" value="ECO:0007669"/>
    <property type="project" value="UniProtKB-UniRule"/>
</dbReference>
<dbReference type="NCBIfam" id="TIGR02191">
    <property type="entry name" value="RNaseIII"/>
    <property type="match status" value="1"/>
</dbReference>
<feature type="domain" description="RNase III" evidence="17">
    <location>
        <begin position="6"/>
        <end position="139"/>
    </location>
</feature>
<comment type="cofactor">
    <cofactor evidence="15">
        <name>Mg(2+)</name>
        <dbReference type="ChEBI" id="CHEBI:18420"/>
    </cofactor>
</comment>
<dbReference type="GO" id="GO:0008033">
    <property type="term" value="P:tRNA processing"/>
    <property type="evidence" value="ECO:0007669"/>
    <property type="project" value="UniProtKB-KW"/>
</dbReference>
<organism evidence="18 19">
    <name type="scientific">Candidatus Carbonibacillus altaicus</name>
    <dbReference type="NCBI Taxonomy" id="2163959"/>
    <lineage>
        <taxon>Bacteria</taxon>
        <taxon>Bacillati</taxon>
        <taxon>Bacillota</taxon>
        <taxon>Bacilli</taxon>
        <taxon>Bacillales</taxon>
        <taxon>Candidatus Carbonibacillus</taxon>
    </lineage>
</organism>
<dbReference type="Pfam" id="PF00035">
    <property type="entry name" value="dsrm"/>
    <property type="match status" value="1"/>
</dbReference>
<dbReference type="InterPro" id="IPR011907">
    <property type="entry name" value="RNase_III"/>
</dbReference>
<protein>
    <recommendedName>
        <fullName evidence="15">Ribonuclease 3</fullName>
        <ecNumber evidence="15">3.1.26.3</ecNumber>
    </recommendedName>
    <alternativeName>
        <fullName evidence="15">Ribonuclease III</fullName>
        <shortName evidence="15">RNase III</shortName>
    </alternativeName>
</protein>
<feature type="active site" evidence="15">
    <location>
        <position position="56"/>
    </location>
</feature>
<evidence type="ECO:0000256" key="6">
    <source>
        <dbReference type="ARBA" id="ARBA00022552"/>
    </source>
</evidence>
<evidence type="ECO:0000256" key="10">
    <source>
        <dbReference type="ARBA" id="ARBA00022723"/>
    </source>
</evidence>
<dbReference type="SMART" id="SM00358">
    <property type="entry name" value="DSRM"/>
    <property type="match status" value="1"/>
</dbReference>
<evidence type="ECO:0000256" key="5">
    <source>
        <dbReference type="ARBA" id="ARBA00022490"/>
    </source>
</evidence>
<evidence type="ECO:0000256" key="3">
    <source>
        <dbReference type="ARBA" id="ARBA00010183"/>
    </source>
</evidence>
<evidence type="ECO:0000256" key="7">
    <source>
        <dbReference type="ARBA" id="ARBA00022664"/>
    </source>
</evidence>
<evidence type="ECO:0000259" key="17">
    <source>
        <dbReference type="PROSITE" id="PS50142"/>
    </source>
</evidence>
<keyword evidence="13 15" id="KW-0460">Magnesium</keyword>
<dbReference type="PROSITE" id="PS00517">
    <property type="entry name" value="RNASE_3_1"/>
    <property type="match status" value="1"/>
</dbReference>
<dbReference type="GO" id="GO:0006364">
    <property type="term" value="P:rRNA processing"/>
    <property type="evidence" value="ECO:0007669"/>
    <property type="project" value="UniProtKB-UniRule"/>
</dbReference>
<feature type="binding site" evidence="15">
    <location>
        <position position="125"/>
    </location>
    <ligand>
        <name>Mg(2+)</name>
        <dbReference type="ChEBI" id="CHEBI:18420"/>
    </ligand>
</feature>
<dbReference type="FunFam" id="3.30.160.20:FF:000003">
    <property type="entry name" value="Ribonuclease 3"/>
    <property type="match status" value="1"/>
</dbReference>
<feature type="active site" evidence="15">
    <location>
        <position position="128"/>
    </location>
</feature>
<evidence type="ECO:0000313" key="19">
    <source>
        <dbReference type="Proteomes" id="UP000244338"/>
    </source>
</evidence>
<keyword evidence="14 15" id="KW-0694">RNA-binding</keyword>
<evidence type="ECO:0000256" key="11">
    <source>
        <dbReference type="ARBA" id="ARBA00022759"/>
    </source>
</evidence>
<dbReference type="AlphaFoldDB" id="A0A2R6Y5F0"/>